<keyword evidence="3" id="KW-1185">Reference proteome</keyword>
<evidence type="ECO:0000313" key="2">
    <source>
        <dbReference type="EMBL" id="OAA74177.1"/>
    </source>
</evidence>
<protein>
    <submittedName>
        <fullName evidence="2">BTB/POZ fold domain containing protein</fullName>
    </submittedName>
</protein>
<dbReference type="RefSeq" id="XP_018709135.1">
    <property type="nucleotide sequence ID" value="XM_018844685.1"/>
</dbReference>
<evidence type="ECO:0000313" key="3">
    <source>
        <dbReference type="Proteomes" id="UP000076744"/>
    </source>
</evidence>
<dbReference type="OrthoDB" id="6359816at2759"/>
<feature type="compositionally biased region" description="Basic and acidic residues" evidence="1">
    <location>
        <begin position="66"/>
        <end position="78"/>
    </location>
</feature>
<dbReference type="EMBL" id="AZHB01000001">
    <property type="protein sequence ID" value="OAA74177.1"/>
    <property type="molecule type" value="Genomic_DNA"/>
</dbReference>
<dbReference type="AlphaFoldDB" id="A0A168ESZ6"/>
<feature type="compositionally biased region" description="Basic and acidic residues" evidence="1">
    <location>
        <begin position="31"/>
        <end position="47"/>
    </location>
</feature>
<dbReference type="GeneID" id="30017370"/>
<comment type="caution">
    <text evidence="2">The sequence shown here is derived from an EMBL/GenBank/DDBJ whole genome shotgun (WGS) entry which is preliminary data.</text>
</comment>
<feature type="region of interest" description="Disordered" evidence="1">
    <location>
        <begin position="31"/>
        <end position="83"/>
    </location>
</feature>
<dbReference type="Proteomes" id="UP000076744">
    <property type="component" value="Unassembled WGS sequence"/>
</dbReference>
<dbReference type="STRING" id="1081104.A0A168ESZ6"/>
<reference evidence="2 3" key="1">
    <citation type="journal article" date="2016" name="Genome Biol. Evol.">
        <title>Divergent and convergent evolution of fungal pathogenicity.</title>
        <authorList>
            <person name="Shang Y."/>
            <person name="Xiao G."/>
            <person name="Zheng P."/>
            <person name="Cen K."/>
            <person name="Zhan S."/>
            <person name="Wang C."/>
        </authorList>
    </citation>
    <scope>NUCLEOTIDE SEQUENCE [LARGE SCALE GENOMIC DNA]</scope>
    <source>
        <strain evidence="2 3">ARSEF 2679</strain>
    </source>
</reference>
<proteinExistence type="predicted"/>
<name>A0A168ESZ6_CORFA</name>
<accession>A0A168ESZ6</accession>
<gene>
    <name evidence="2" type="ORF">ISF_01078</name>
</gene>
<organism evidence="2 3">
    <name type="scientific">Cordyceps fumosorosea (strain ARSEF 2679)</name>
    <name type="common">Isaria fumosorosea</name>
    <dbReference type="NCBI Taxonomy" id="1081104"/>
    <lineage>
        <taxon>Eukaryota</taxon>
        <taxon>Fungi</taxon>
        <taxon>Dikarya</taxon>
        <taxon>Ascomycota</taxon>
        <taxon>Pezizomycotina</taxon>
        <taxon>Sordariomycetes</taxon>
        <taxon>Hypocreomycetidae</taxon>
        <taxon>Hypocreales</taxon>
        <taxon>Cordycipitaceae</taxon>
        <taxon>Cordyceps</taxon>
    </lineage>
</organism>
<sequence>MDAFAPESVRRFRQFMYTQDYDMGEIEVKRAEGAKKSDEAKKADKGAKAASGDSTPAQGAEPSSAGKKEVESEHHENHPGLQDPVLQTILAHTRMNAMGDYDVPSLVALANVRVAATMAAASPDAPWIAGLPAVAEVALGIVDSAGIVDALTGTISENLAALLAVGALEASPLVTPFCLTLLRPCNATNQALAEHLAYRSKTLKEVGKKYTEAAEQVVQQRKAVSALSTARKCRAVGCAGRFDCYFAEGTSRLRCRLCHSKH</sequence>
<evidence type="ECO:0000256" key="1">
    <source>
        <dbReference type="SAM" id="MobiDB-lite"/>
    </source>
</evidence>